<dbReference type="AlphaFoldDB" id="A0A7W6HLY2"/>
<comment type="caution">
    <text evidence="1">The sequence shown here is derived from an EMBL/GenBank/DDBJ whole genome shotgun (WGS) entry which is preliminary data.</text>
</comment>
<evidence type="ECO:0000313" key="2">
    <source>
        <dbReference type="Proteomes" id="UP000544107"/>
    </source>
</evidence>
<sequence>MTAPLLPLAGSLRIALEFSVFGKAGDYFPLTNFRKGRYDPSDVA</sequence>
<dbReference type="RefSeq" id="WP_267890185.1">
    <property type="nucleotide sequence ID" value="NZ_JACIED010000002.1"/>
</dbReference>
<dbReference type="Proteomes" id="UP000544107">
    <property type="component" value="Unassembled WGS sequence"/>
</dbReference>
<name>A0A7W6HLY2_9HYPH</name>
<gene>
    <name evidence="1" type="ORF">GGQ71_001804</name>
</gene>
<reference evidence="1 2" key="1">
    <citation type="submission" date="2020-08" db="EMBL/GenBank/DDBJ databases">
        <title>Genomic Encyclopedia of Type Strains, Phase IV (KMG-IV): sequencing the most valuable type-strain genomes for metagenomic binning, comparative biology and taxonomic classification.</title>
        <authorList>
            <person name="Goeker M."/>
        </authorList>
    </citation>
    <scope>NUCLEOTIDE SEQUENCE [LARGE SCALE GENOMIC DNA]</scope>
    <source>
        <strain evidence="1 2">DSM 100021</strain>
    </source>
</reference>
<dbReference type="EMBL" id="JACIED010000002">
    <property type="protein sequence ID" value="MBB4007541.1"/>
    <property type="molecule type" value="Genomic_DNA"/>
</dbReference>
<protein>
    <submittedName>
        <fullName evidence="1">Uncharacterized protein</fullName>
    </submittedName>
</protein>
<organism evidence="1 2">
    <name type="scientific">Allorhizobium taibaishanense</name>
    <dbReference type="NCBI Taxonomy" id="887144"/>
    <lineage>
        <taxon>Bacteria</taxon>
        <taxon>Pseudomonadati</taxon>
        <taxon>Pseudomonadota</taxon>
        <taxon>Alphaproteobacteria</taxon>
        <taxon>Hyphomicrobiales</taxon>
        <taxon>Rhizobiaceae</taxon>
        <taxon>Rhizobium/Agrobacterium group</taxon>
        <taxon>Allorhizobium</taxon>
    </lineage>
</organism>
<evidence type="ECO:0000313" key="1">
    <source>
        <dbReference type="EMBL" id="MBB4007541.1"/>
    </source>
</evidence>
<accession>A0A7W6HLY2</accession>
<proteinExistence type="predicted"/>